<evidence type="ECO:0000256" key="4">
    <source>
        <dbReference type="ARBA" id="ARBA00022603"/>
    </source>
</evidence>
<dbReference type="GO" id="GO:0046872">
    <property type="term" value="F:metal ion binding"/>
    <property type="evidence" value="ECO:0007669"/>
    <property type="project" value="UniProtKB-KW"/>
</dbReference>
<evidence type="ECO:0000256" key="11">
    <source>
        <dbReference type="ARBA" id="ARBA00035025"/>
    </source>
</evidence>
<keyword evidence="6" id="KW-0949">S-adenosyl-L-methionine</keyword>
<evidence type="ECO:0000256" key="5">
    <source>
        <dbReference type="ARBA" id="ARBA00022679"/>
    </source>
</evidence>
<dbReference type="InParanoid" id="A0A7R8YME4"/>
<evidence type="ECO:0000256" key="9">
    <source>
        <dbReference type="ARBA" id="ARBA00022884"/>
    </source>
</evidence>
<name>A0A7R8YME4_HERIL</name>
<evidence type="ECO:0000256" key="12">
    <source>
        <dbReference type="ARBA" id="ARBA00048418"/>
    </source>
</evidence>
<evidence type="ECO:0000256" key="7">
    <source>
        <dbReference type="ARBA" id="ARBA00022723"/>
    </source>
</evidence>
<dbReference type="GO" id="GO:0001510">
    <property type="term" value="P:RNA methylation"/>
    <property type="evidence" value="ECO:0007669"/>
    <property type="project" value="InterPro"/>
</dbReference>
<dbReference type="EMBL" id="LR899009">
    <property type="protein sequence ID" value="CAD7077382.1"/>
    <property type="molecule type" value="Genomic_DNA"/>
</dbReference>
<keyword evidence="5" id="KW-0808">Transferase</keyword>
<comment type="cofactor">
    <cofactor evidence="1">
        <name>Mg(2+)</name>
        <dbReference type="ChEBI" id="CHEBI:18420"/>
    </cofactor>
</comment>
<keyword evidence="7" id="KW-0479">Metal-binding</keyword>
<evidence type="ECO:0000256" key="3">
    <source>
        <dbReference type="ARBA" id="ARBA00021330"/>
    </source>
</evidence>
<evidence type="ECO:0000256" key="2">
    <source>
        <dbReference type="ARBA" id="ARBA00009026"/>
    </source>
</evidence>
<organism evidence="14 15">
    <name type="scientific">Hermetia illucens</name>
    <name type="common">Black soldier fly</name>
    <dbReference type="NCBI Taxonomy" id="343691"/>
    <lineage>
        <taxon>Eukaryota</taxon>
        <taxon>Metazoa</taxon>
        <taxon>Ecdysozoa</taxon>
        <taxon>Arthropoda</taxon>
        <taxon>Hexapoda</taxon>
        <taxon>Insecta</taxon>
        <taxon>Pterygota</taxon>
        <taxon>Neoptera</taxon>
        <taxon>Endopterygota</taxon>
        <taxon>Diptera</taxon>
        <taxon>Brachycera</taxon>
        <taxon>Stratiomyomorpha</taxon>
        <taxon>Stratiomyidae</taxon>
        <taxon>Hermetiinae</taxon>
        <taxon>Hermetia</taxon>
    </lineage>
</organism>
<feature type="compositionally biased region" description="Polar residues" evidence="13">
    <location>
        <begin position="403"/>
        <end position="422"/>
    </location>
</feature>
<keyword evidence="15" id="KW-1185">Reference proteome</keyword>
<evidence type="ECO:0000313" key="14">
    <source>
        <dbReference type="EMBL" id="CAD7077382.1"/>
    </source>
</evidence>
<comment type="catalytic activity">
    <reaction evidence="12">
        <text>small RNA 3'-end nucleotide + S-adenosyl-L-methionine = small RNA 3'-end 2'-O-methylnucleotide + S-adenosyl-L-homocysteine + H(+)</text>
        <dbReference type="Rhea" id="RHEA:37887"/>
        <dbReference type="Rhea" id="RHEA-COMP:10415"/>
        <dbReference type="Rhea" id="RHEA-COMP:10416"/>
        <dbReference type="ChEBI" id="CHEBI:15378"/>
        <dbReference type="ChEBI" id="CHEBI:57856"/>
        <dbReference type="ChEBI" id="CHEBI:59789"/>
        <dbReference type="ChEBI" id="CHEBI:74896"/>
        <dbReference type="ChEBI" id="CHEBI:74898"/>
        <dbReference type="EC" id="2.1.1.386"/>
    </reaction>
</comment>
<feature type="compositionally biased region" description="Basic and acidic residues" evidence="13">
    <location>
        <begin position="430"/>
        <end position="453"/>
    </location>
</feature>
<dbReference type="GO" id="GO:0003723">
    <property type="term" value="F:RNA binding"/>
    <property type="evidence" value="ECO:0007669"/>
    <property type="project" value="UniProtKB-KW"/>
</dbReference>
<dbReference type="FunCoup" id="A0A7R8YME4">
    <property type="interactions" value="91"/>
</dbReference>
<keyword evidence="9" id="KW-0694">RNA-binding</keyword>
<dbReference type="OrthoDB" id="6368736at2759"/>
<dbReference type="InterPro" id="IPR026610">
    <property type="entry name" value="Hen1"/>
</dbReference>
<gene>
    <name evidence="14" type="ORF">HERILL_LOCUS734</name>
</gene>
<evidence type="ECO:0000256" key="13">
    <source>
        <dbReference type="SAM" id="MobiDB-lite"/>
    </source>
</evidence>
<sequence length="1529" mass="174600">MVLRILEHDLFKGRIKKLVDFGCAQMQLVPLLKRVPWIENILENQPTTGECGDADVRELARRIADTDNLVQTINSLRSENDLVKRQLIELTNSVSEVQLMYQKESFRVCELQLANDKLSSQSDTAQKEILALQGEKVQKSLYYNQLEEEWRNSLEEEKKRYKALEAKFNELHDKYQKHSKEQNDVSDSKSQPKKKCENILPSPGKKRDSNKASRMVSRGTQYQSSTTTRATCTSAFIKKQNVGVNFPEVVPIAIEDIFLDTLMDIPNVLSPIQDIVDPSFSVCTQTESPVKSTVSIGTCTDLCNVRNEVNYVSEKSTRGVKRDIDWEKEIKRSHPQLSDLWELLGQTIFALIRNNGCCSANFEDFASRIEGIRSHYEGDGRVSSYFHGNKTFPAVNIPKKEVNTSSCSSPAPDNPRTTQHESNAADEPTGFDRNDSHEFEHLKGESDDIDFRSYEGCPKQSIPDETDPPDKNIEDEILKDACVVISSPSDSHSDLELSAIKEEFAMLDKKLLVISPIRNSPQKQLSKNLQVKQNLTDIINKREGCEVSAFKTPNLKDRTAQSSISSCNTTNSASTGMQCKTTAQSRAEIRLERKRVKRRLKRRNAKIYKQMAKRISNTPTAAEDLKAAVLKYSIDWQRESIEEIAKVEKADIENNYSSIESNKRLSPTTVSGNDSTSSFEMVPSFKRSKVENIGDVSLSNNRKMTTSDTICIDDTLKADSDRPNLKLSEISVKSDGEEMNHISNALQTYENTKQHLDFASSKDCLDSRSSESWIDESARNSSLSKSAEGMNVGIVESSQPLPVATAKDISLSDESDEELFYGFPLDETPKFDEVKIPALSQEESPQSPDMFEEISADNYVREIPLEREIEYDSDYSPASPFFKHADPSQIPQEIPLDRIGYNTNKIRSILGHYIAEYSAPKHRLCSKKSRSETVAEGKLLWLLRKIMERYLLGPGDAVECKKCAKRVARRTVGKNQILITAICEITEDTKDEITNDFTPPAPVMTKSHMKILLLIKALNRFVVGIESELLFALDQRIFNLKTEKVNLNVLINLFLLYIGIIDTQDLEVHPARLIMYKSLYYYSKMANPLIYYVLVTYPAALPKKSDPDYDNSDPLVSTLQAILNSQQYDVGKGDLKERELYHMLQLYYEYERVKPSREEVVELLLSKIRSDSFRNVNYSFALLCKRNGVKWSTQYVLSDKLLPLLGEYANLLKETEDHDKKVDIDESLLRAHSYQGRPLLSDYLDRRKTNFRVDIYKGSISSSVNCLRDVEAVIGIEIIEHLYPDVLENVPYNVFGFIQPKLVVFTTPNSDYNVLFNLTLPNGFRHDDHKFEWSREQFRDWCYNICDRFPNYQVAFLGAGAQPEGIDDVGPVSQIGVFVRNDMRGLPLVEDISAEPIKLPESEEYELLYSYEFPKSVDQRTNREVLLDNVKYHIFRHMNMKNRFYNDEFDRYEIPLGNIFSFVNSMVYTPEELRDFLIKEGYRLDSDDRILVDEIYESQESDGSSDTSDKLQNRQADNTVGHDSDENWD</sequence>
<dbReference type="Proteomes" id="UP000594454">
    <property type="component" value="Chromosome 1"/>
</dbReference>
<evidence type="ECO:0000256" key="1">
    <source>
        <dbReference type="ARBA" id="ARBA00001946"/>
    </source>
</evidence>
<dbReference type="GO" id="GO:0090486">
    <property type="term" value="F:small RNA 2'-O-methyltransferase activity"/>
    <property type="evidence" value="ECO:0007669"/>
    <property type="project" value="UniProtKB-EC"/>
</dbReference>
<dbReference type="PANTHER" id="PTHR21404">
    <property type="entry name" value="HEN1"/>
    <property type="match status" value="1"/>
</dbReference>
<feature type="region of interest" description="Disordered" evidence="13">
    <location>
        <begin position="401"/>
        <end position="471"/>
    </location>
</feature>
<accession>A0A7R8YME4</accession>
<feature type="compositionally biased region" description="Basic and acidic residues" evidence="13">
    <location>
        <begin position="1520"/>
        <end position="1529"/>
    </location>
</feature>
<dbReference type="InterPro" id="IPR029063">
    <property type="entry name" value="SAM-dependent_MTases_sf"/>
</dbReference>
<dbReference type="Gene3D" id="3.40.50.150">
    <property type="entry name" value="Vaccinia Virus protein VP39"/>
    <property type="match status" value="1"/>
</dbReference>
<dbReference type="GO" id="GO:0030422">
    <property type="term" value="P:siRNA processing"/>
    <property type="evidence" value="ECO:0007669"/>
    <property type="project" value="TreeGrafter"/>
</dbReference>
<comment type="similarity">
    <text evidence="2">Belongs to the methyltransferase superfamily. HEN1 family.</text>
</comment>
<feature type="compositionally biased region" description="Basic and acidic residues" evidence="13">
    <location>
        <begin position="175"/>
        <end position="187"/>
    </location>
</feature>
<evidence type="ECO:0000256" key="6">
    <source>
        <dbReference type="ARBA" id="ARBA00022691"/>
    </source>
</evidence>
<evidence type="ECO:0000256" key="8">
    <source>
        <dbReference type="ARBA" id="ARBA00022842"/>
    </source>
</evidence>
<evidence type="ECO:0000313" key="15">
    <source>
        <dbReference type="Proteomes" id="UP000594454"/>
    </source>
</evidence>
<keyword evidence="10" id="KW-0943">RNA-mediated gene silencing</keyword>
<dbReference type="GO" id="GO:0005737">
    <property type="term" value="C:cytoplasm"/>
    <property type="evidence" value="ECO:0007669"/>
    <property type="project" value="TreeGrafter"/>
</dbReference>
<feature type="region of interest" description="Disordered" evidence="13">
    <location>
        <begin position="175"/>
        <end position="224"/>
    </location>
</feature>
<reference evidence="14 15" key="1">
    <citation type="submission" date="2020-11" db="EMBL/GenBank/DDBJ databases">
        <authorList>
            <person name="Wallbank WR R."/>
            <person name="Pardo Diaz C."/>
            <person name="Kozak K."/>
            <person name="Martin S."/>
            <person name="Jiggins C."/>
            <person name="Moest M."/>
            <person name="Warren A I."/>
            <person name="Generalovic N T."/>
            <person name="Byers J.R.P. K."/>
            <person name="Montejo-Kovacevich G."/>
            <person name="Yen C E."/>
        </authorList>
    </citation>
    <scope>NUCLEOTIDE SEQUENCE [LARGE SCALE GENOMIC DNA]</scope>
</reference>
<dbReference type="EC" id="2.1.1.386" evidence="11"/>
<dbReference type="GO" id="GO:0005634">
    <property type="term" value="C:nucleus"/>
    <property type="evidence" value="ECO:0007669"/>
    <property type="project" value="TreeGrafter"/>
</dbReference>
<dbReference type="GO" id="GO:0034587">
    <property type="term" value="P:piRNA processing"/>
    <property type="evidence" value="ECO:0007669"/>
    <property type="project" value="TreeGrafter"/>
</dbReference>
<dbReference type="PANTHER" id="PTHR21404:SF3">
    <property type="entry name" value="SMALL RNA 2'-O-METHYLTRANSFERASE"/>
    <property type="match status" value="1"/>
</dbReference>
<protein>
    <recommendedName>
        <fullName evidence="3">Small RNA 2'-O-methyltransferase</fullName>
        <ecNumber evidence="11">2.1.1.386</ecNumber>
    </recommendedName>
</protein>
<proteinExistence type="inferred from homology"/>
<evidence type="ECO:0000256" key="10">
    <source>
        <dbReference type="ARBA" id="ARBA00023158"/>
    </source>
</evidence>
<feature type="region of interest" description="Disordered" evidence="13">
    <location>
        <begin position="1495"/>
        <end position="1529"/>
    </location>
</feature>
<keyword evidence="8" id="KW-0460">Magnesium</keyword>
<keyword evidence="4" id="KW-0489">Methyltransferase</keyword>